<evidence type="ECO:0000256" key="1">
    <source>
        <dbReference type="SAM" id="MobiDB-lite"/>
    </source>
</evidence>
<proteinExistence type="predicted"/>
<dbReference type="Proteomes" id="UP000016933">
    <property type="component" value="Unassembled WGS sequence"/>
</dbReference>
<gene>
    <name evidence="2" type="ORF">DOTSEDRAFT_36932</name>
</gene>
<name>N1PJ30_DOTSN</name>
<dbReference type="AlphaFoldDB" id="N1PJ30"/>
<protein>
    <submittedName>
        <fullName evidence="2">Uncharacterized protein</fullName>
    </submittedName>
</protein>
<reference evidence="2 3" key="2">
    <citation type="journal article" date="2012" name="PLoS Pathog.">
        <title>Diverse lifestyles and strategies of plant pathogenesis encoded in the genomes of eighteen Dothideomycetes fungi.</title>
        <authorList>
            <person name="Ohm R.A."/>
            <person name="Feau N."/>
            <person name="Henrissat B."/>
            <person name="Schoch C.L."/>
            <person name="Horwitz B.A."/>
            <person name="Barry K.W."/>
            <person name="Condon B.J."/>
            <person name="Copeland A.C."/>
            <person name="Dhillon B."/>
            <person name="Glaser F."/>
            <person name="Hesse C.N."/>
            <person name="Kosti I."/>
            <person name="LaButti K."/>
            <person name="Lindquist E.A."/>
            <person name="Lucas S."/>
            <person name="Salamov A.A."/>
            <person name="Bradshaw R.E."/>
            <person name="Ciuffetti L."/>
            <person name="Hamelin R.C."/>
            <person name="Kema G.H.J."/>
            <person name="Lawrence C."/>
            <person name="Scott J.A."/>
            <person name="Spatafora J.W."/>
            <person name="Turgeon B.G."/>
            <person name="de Wit P.J.G.M."/>
            <person name="Zhong S."/>
            <person name="Goodwin S.B."/>
            <person name="Grigoriev I.V."/>
        </authorList>
    </citation>
    <scope>NUCLEOTIDE SEQUENCE [LARGE SCALE GENOMIC DNA]</scope>
    <source>
        <strain evidence="3">NZE10 / CBS 128990</strain>
    </source>
</reference>
<evidence type="ECO:0000313" key="2">
    <source>
        <dbReference type="EMBL" id="EME41555.1"/>
    </source>
</evidence>
<accession>N1PJ30</accession>
<keyword evidence="3" id="KW-1185">Reference proteome</keyword>
<feature type="region of interest" description="Disordered" evidence="1">
    <location>
        <begin position="60"/>
        <end position="89"/>
    </location>
</feature>
<organism evidence="2 3">
    <name type="scientific">Dothistroma septosporum (strain NZE10 / CBS 128990)</name>
    <name type="common">Red band needle blight fungus</name>
    <name type="synonym">Mycosphaerella pini</name>
    <dbReference type="NCBI Taxonomy" id="675120"/>
    <lineage>
        <taxon>Eukaryota</taxon>
        <taxon>Fungi</taxon>
        <taxon>Dikarya</taxon>
        <taxon>Ascomycota</taxon>
        <taxon>Pezizomycotina</taxon>
        <taxon>Dothideomycetes</taxon>
        <taxon>Dothideomycetidae</taxon>
        <taxon>Mycosphaerellales</taxon>
        <taxon>Mycosphaerellaceae</taxon>
        <taxon>Dothistroma</taxon>
    </lineage>
</organism>
<evidence type="ECO:0000313" key="3">
    <source>
        <dbReference type="Proteomes" id="UP000016933"/>
    </source>
</evidence>
<dbReference type="HOGENOM" id="CLU_2084795_0_0_1"/>
<dbReference type="EMBL" id="KB446542">
    <property type="protein sequence ID" value="EME41555.1"/>
    <property type="molecule type" value="Genomic_DNA"/>
</dbReference>
<reference evidence="3" key="1">
    <citation type="journal article" date="2012" name="PLoS Genet.">
        <title>The genomes of the fungal plant pathogens Cladosporium fulvum and Dothistroma septosporum reveal adaptation to different hosts and lifestyles but also signatures of common ancestry.</title>
        <authorList>
            <person name="de Wit P.J.G.M."/>
            <person name="van der Burgt A."/>
            <person name="Oekmen B."/>
            <person name="Stergiopoulos I."/>
            <person name="Abd-Elsalam K.A."/>
            <person name="Aerts A.L."/>
            <person name="Bahkali A.H."/>
            <person name="Beenen H.G."/>
            <person name="Chettri P."/>
            <person name="Cox M.P."/>
            <person name="Datema E."/>
            <person name="de Vries R.P."/>
            <person name="Dhillon B."/>
            <person name="Ganley A.R."/>
            <person name="Griffiths S.A."/>
            <person name="Guo Y."/>
            <person name="Hamelin R.C."/>
            <person name="Henrissat B."/>
            <person name="Kabir M.S."/>
            <person name="Jashni M.K."/>
            <person name="Kema G."/>
            <person name="Klaubauf S."/>
            <person name="Lapidus A."/>
            <person name="Levasseur A."/>
            <person name="Lindquist E."/>
            <person name="Mehrabi R."/>
            <person name="Ohm R.A."/>
            <person name="Owen T.J."/>
            <person name="Salamov A."/>
            <person name="Schwelm A."/>
            <person name="Schijlen E."/>
            <person name="Sun H."/>
            <person name="van den Burg H.A."/>
            <person name="van Ham R.C.H.J."/>
            <person name="Zhang S."/>
            <person name="Goodwin S.B."/>
            <person name="Grigoriev I.V."/>
            <person name="Collemare J."/>
            <person name="Bradshaw R.E."/>
        </authorList>
    </citation>
    <scope>NUCLEOTIDE SEQUENCE [LARGE SCALE GENOMIC DNA]</scope>
    <source>
        <strain evidence="3">NZE10 / CBS 128990</strain>
    </source>
</reference>
<sequence length="117" mass="13080">MPLSRHHIARTFFGLPSATENGITTKATTSASHLDAIISVSTCSSVDWWSRDTTNRASRLLRRSPSVQQQSRLWTDKKSQPPEPLPISGNLSACLKIAQRQRTRPKRYPPLRSATIV</sequence>